<reference evidence="1" key="1">
    <citation type="submission" date="2014-09" db="EMBL/GenBank/DDBJ databases">
        <authorList>
            <person name="Magalhaes I.L.F."/>
            <person name="Oliveira U."/>
            <person name="Santos F.R."/>
            <person name="Vidigal T.H.D.A."/>
            <person name="Brescovit A.D."/>
            <person name="Santos A.J."/>
        </authorList>
    </citation>
    <scope>NUCLEOTIDE SEQUENCE</scope>
    <source>
        <tissue evidence="1">Shoot tissue taken approximately 20 cm above the soil surface</tissue>
    </source>
</reference>
<evidence type="ECO:0000313" key="1">
    <source>
        <dbReference type="EMBL" id="JAD27762.1"/>
    </source>
</evidence>
<organism evidence="1">
    <name type="scientific">Arundo donax</name>
    <name type="common">Giant reed</name>
    <name type="synonym">Donax arundinaceus</name>
    <dbReference type="NCBI Taxonomy" id="35708"/>
    <lineage>
        <taxon>Eukaryota</taxon>
        <taxon>Viridiplantae</taxon>
        <taxon>Streptophyta</taxon>
        <taxon>Embryophyta</taxon>
        <taxon>Tracheophyta</taxon>
        <taxon>Spermatophyta</taxon>
        <taxon>Magnoliopsida</taxon>
        <taxon>Liliopsida</taxon>
        <taxon>Poales</taxon>
        <taxon>Poaceae</taxon>
        <taxon>PACMAD clade</taxon>
        <taxon>Arundinoideae</taxon>
        <taxon>Arundineae</taxon>
        <taxon>Arundo</taxon>
    </lineage>
</organism>
<dbReference type="AlphaFoldDB" id="A0A0A8YYS0"/>
<dbReference type="EMBL" id="GBRH01270133">
    <property type="protein sequence ID" value="JAD27762.1"/>
    <property type="molecule type" value="Transcribed_RNA"/>
</dbReference>
<reference evidence="1" key="2">
    <citation type="journal article" date="2015" name="Data Brief">
        <title>Shoot transcriptome of the giant reed, Arundo donax.</title>
        <authorList>
            <person name="Barrero R.A."/>
            <person name="Guerrero F.D."/>
            <person name="Moolhuijzen P."/>
            <person name="Goolsby J.A."/>
            <person name="Tidwell J."/>
            <person name="Bellgard S.E."/>
            <person name="Bellgard M.I."/>
        </authorList>
    </citation>
    <scope>NUCLEOTIDE SEQUENCE</scope>
    <source>
        <tissue evidence="1">Shoot tissue taken approximately 20 cm above the soil surface</tissue>
    </source>
</reference>
<name>A0A0A8YYS0_ARUDO</name>
<accession>A0A0A8YYS0</accession>
<proteinExistence type="predicted"/>
<sequence length="38" mass="4172">MQLISGLMLMHFSSTECYFLLALKLIASFLQAASHLAA</sequence>
<protein>
    <submittedName>
        <fullName evidence="1">Uncharacterized protein</fullName>
    </submittedName>
</protein>